<dbReference type="InterPro" id="IPR036162">
    <property type="entry name" value="Resolvase-like_N_sf"/>
</dbReference>
<protein>
    <submittedName>
        <fullName evidence="2">Recombinase family protein</fullName>
    </submittedName>
</protein>
<comment type="caution">
    <text evidence="2">The sequence shown here is derived from an EMBL/GenBank/DDBJ whole genome shotgun (WGS) entry which is preliminary data.</text>
</comment>
<dbReference type="Gene3D" id="3.40.50.1390">
    <property type="entry name" value="Resolvase, N-terminal catalytic domain"/>
    <property type="match status" value="1"/>
</dbReference>
<accession>A0A964RSW3</accession>
<sequence length="47" mass="5535">MIVSYLRISTLTKGVERQEYLLDKLGIKFDKKYIDKCTGKSKERPQL</sequence>
<dbReference type="InterPro" id="IPR006119">
    <property type="entry name" value="Resolv_N"/>
</dbReference>
<reference evidence="2" key="1">
    <citation type="submission" date="2019-12" db="EMBL/GenBank/DDBJ databases">
        <title>Microbes associate with the intestines of laboratory mice.</title>
        <authorList>
            <person name="Navarre W."/>
            <person name="Wong E."/>
        </authorList>
    </citation>
    <scope>NUCLEOTIDE SEQUENCE</scope>
    <source>
        <strain evidence="2">NM79_F5</strain>
    </source>
</reference>
<evidence type="ECO:0000259" key="1">
    <source>
        <dbReference type="PROSITE" id="PS51736"/>
    </source>
</evidence>
<dbReference type="EMBL" id="WSRQ01000094">
    <property type="protein sequence ID" value="MVX67115.1"/>
    <property type="molecule type" value="Genomic_DNA"/>
</dbReference>
<dbReference type="Proteomes" id="UP000656077">
    <property type="component" value="Unassembled WGS sequence"/>
</dbReference>
<evidence type="ECO:0000313" key="3">
    <source>
        <dbReference type="Proteomes" id="UP000656077"/>
    </source>
</evidence>
<proteinExistence type="predicted"/>
<gene>
    <name evidence="2" type="ORF">GKZ28_26045</name>
</gene>
<dbReference type="AlphaFoldDB" id="A0A964RSW3"/>
<dbReference type="PROSITE" id="PS51736">
    <property type="entry name" value="RECOMBINASES_3"/>
    <property type="match status" value="1"/>
</dbReference>
<dbReference type="GO" id="GO:0000150">
    <property type="term" value="F:DNA strand exchange activity"/>
    <property type="evidence" value="ECO:0007669"/>
    <property type="project" value="InterPro"/>
</dbReference>
<name>A0A964RSW3_9CLOT</name>
<dbReference type="SUPFAM" id="SSF53041">
    <property type="entry name" value="Resolvase-like"/>
    <property type="match status" value="1"/>
</dbReference>
<dbReference type="GO" id="GO:0003677">
    <property type="term" value="F:DNA binding"/>
    <property type="evidence" value="ECO:0007669"/>
    <property type="project" value="InterPro"/>
</dbReference>
<evidence type="ECO:0000313" key="2">
    <source>
        <dbReference type="EMBL" id="MVX67115.1"/>
    </source>
</evidence>
<feature type="domain" description="Resolvase/invertase-type recombinase catalytic" evidence="1">
    <location>
        <begin position="1"/>
        <end position="47"/>
    </location>
</feature>
<dbReference type="Pfam" id="PF00239">
    <property type="entry name" value="Resolvase"/>
    <property type="match status" value="1"/>
</dbReference>
<organism evidence="2 3">
    <name type="scientific">Clostridium chromiireducens</name>
    <dbReference type="NCBI Taxonomy" id="225345"/>
    <lineage>
        <taxon>Bacteria</taxon>
        <taxon>Bacillati</taxon>
        <taxon>Bacillota</taxon>
        <taxon>Clostridia</taxon>
        <taxon>Eubacteriales</taxon>
        <taxon>Clostridiaceae</taxon>
        <taxon>Clostridium</taxon>
    </lineage>
</organism>
<feature type="non-terminal residue" evidence="2">
    <location>
        <position position="47"/>
    </location>
</feature>